<keyword evidence="3" id="KW-1185">Reference proteome</keyword>
<evidence type="ECO:0000256" key="1">
    <source>
        <dbReference type="SAM" id="MobiDB-lite"/>
    </source>
</evidence>
<comment type="caution">
    <text evidence="2">The sequence shown here is derived from an EMBL/GenBank/DDBJ whole genome shotgun (WGS) entry which is preliminary data.</text>
</comment>
<evidence type="ECO:0000313" key="3">
    <source>
        <dbReference type="Proteomes" id="UP001604336"/>
    </source>
</evidence>
<dbReference type="Proteomes" id="UP001604336">
    <property type="component" value="Unassembled WGS sequence"/>
</dbReference>
<dbReference type="InterPro" id="IPR036875">
    <property type="entry name" value="Znf_CCHC_sf"/>
</dbReference>
<dbReference type="EMBL" id="JBFOLK010000003">
    <property type="protein sequence ID" value="KAL2525545.1"/>
    <property type="molecule type" value="Genomic_DNA"/>
</dbReference>
<sequence>MAHIKHVFRKDLHLRVKDIDIDGNNVNPHSSSKSRGPQGIEDPTEVRAKRFGKRLKSSKEKEISRGNRQCSICGAAGHDKRTCLSLNSRSNVDSFDFNNTPNEPYKDIAFSTIGSSTLLFRL</sequence>
<accession>A0ABD1ULY7</accession>
<feature type="region of interest" description="Disordered" evidence="1">
    <location>
        <begin position="20"/>
        <end position="44"/>
    </location>
</feature>
<dbReference type="SUPFAM" id="SSF57756">
    <property type="entry name" value="Retrovirus zinc finger-like domains"/>
    <property type="match status" value="1"/>
</dbReference>
<evidence type="ECO:0000313" key="2">
    <source>
        <dbReference type="EMBL" id="KAL2525545.1"/>
    </source>
</evidence>
<dbReference type="AlphaFoldDB" id="A0ABD1ULY7"/>
<protein>
    <submittedName>
        <fullName evidence="2">Protein FAR1-RELATED SEQUENCE</fullName>
    </submittedName>
</protein>
<name>A0ABD1ULY7_9LAMI</name>
<proteinExistence type="predicted"/>
<gene>
    <name evidence="2" type="ORF">Adt_10599</name>
</gene>
<feature type="compositionally biased region" description="Polar residues" evidence="1">
    <location>
        <begin position="24"/>
        <end position="35"/>
    </location>
</feature>
<organism evidence="2 3">
    <name type="scientific">Abeliophyllum distichum</name>
    <dbReference type="NCBI Taxonomy" id="126358"/>
    <lineage>
        <taxon>Eukaryota</taxon>
        <taxon>Viridiplantae</taxon>
        <taxon>Streptophyta</taxon>
        <taxon>Embryophyta</taxon>
        <taxon>Tracheophyta</taxon>
        <taxon>Spermatophyta</taxon>
        <taxon>Magnoliopsida</taxon>
        <taxon>eudicotyledons</taxon>
        <taxon>Gunneridae</taxon>
        <taxon>Pentapetalae</taxon>
        <taxon>asterids</taxon>
        <taxon>lamiids</taxon>
        <taxon>Lamiales</taxon>
        <taxon>Oleaceae</taxon>
        <taxon>Forsythieae</taxon>
        <taxon>Abeliophyllum</taxon>
    </lineage>
</organism>
<reference evidence="3" key="1">
    <citation type="submission" date="2024-07" db="EMBL/GenBank/DDBJ databases">
        <title>Two chromosome-level genome assemblies of Korean endemic species Abeliophyllum distichum and Forsythia ovata (Oleaceae).</title>
        <authorList>
            <person name="Jang H."/>
        </authorList>
    </citation>
    <scope>NUCLEOTIDE SEQUENCE [LARGE SCALE GENOMIC DNA]</scope>
</reference>